<feature type="transmembrane region" description="Helical" evidence="13">
    <location>
        <begin position="407"/>
        <end position="427"/>
    </location>
</feature>
<proteinExistence type="inferred from homology"/>
<comment type="catalytic activity">
    <reaction evidence="13">
        <text>K(+)(in) + H(+)(in) = K(+)(out) + H(+)(out)</text>
        <dbReference type="Rhea" id="RHEA:28490"/>
        <dbReference type="ChEBI" id="CHEBI:15378"/>
        <dbReference type="ChEBI" id="CHEBI:29103"/>
    </reaction>
</comment>
<evidence type="ECO:0000256" key="8">
    <source>
        <dbReference type="ARBA" id="ARBA00022847"/>
    </source>
</evidence>
<dbReference type="InterPro" id="IPR053952">
    <property type="entry name" value="K_trans_C"/>
</dbReference>
<keyword evidence="4 13" id="KW-1003">Cell membrane</keyword>
<accession>A0ABU9ZAP3</accession>
<dbReference type="Proteomes" id="UP001404845">
    <property type="component" value="Unassembled WGS sequence"/>
</dbReference>
<feature type="transmembrane region" description="Helical" evidence="13">
    <location>
        <begin position="239"/>
        <end position="259"/>
    </location>
</feature>
<comment type="similarity">
    <text evidence="2 13">Belongs to the HAK/KUP transporter (TC 2.A.72) family.</text>
</comment>
<feature type="transmembrane region" description="Helical" evidence="13">
    <location>
        <begin position="279"/>
        <end position="304"/>
    </location>
</feature>
<comment type="function">
    <text evidence="13">Transport of potassium into the cell. Likely operates as a K(+):H(+) symporter.</text>
</comment>
<name>A0ABU9ZAP3_9HYPH</name>
<feature type="transmembrane region" description="Helical" evidence="13">
    <location>
        <begin position="359"/>
        <end position="386"/>
    </location>
</feature>
<keyword evidence="3 13" id="KW-0813">Transport</keyword>
<keyword evidence="9 13" id="KW-0630">Potassium</keyword>
<keyword evidence="10 13" id="KW-1133">Transmembrane helix</keyword>
<feature type="compositionally biased region" description="Low complexity" evidence="14">
    <location>
        <begin position="1"/>
        <end position="24"/>
    </location>
</feature>
<dbReference type="InterPro" id="IPR023051">
    <property type="entry name" value="Kup"/>
</dbReference>
<evidence type="ECO:0000256" key="3">
    <source>
        <dbReference type="ARBA" id="ARBA00022448"/>
    </source>
</evidence>
<gene>
    <name evidence="13" type="primary">kup</name>
    <name evidence="17" type="ORF">PUR21_11170</name>
</gene>
<evidence type="ECO:0000256" key="6">
    <source>
        <dbReference type="ARBA" id="ARBA00022538"/>
    </source>
</evidence>
<feature type="transmembrane region" description="Helical" evidence="13">
    <location>
        <begin position="166"/>
        <end position="185"/>
    </location>
</feature>
<evidence type="ECO:0000256" key="7">
    <source>
        <dbReference type="ARBA" id="ARBA00022692"/>
    </source>
</evidence>
<feature type="compositionally biased region" description="Low complexity" evidence="14">
    <location>
        <begin position="39"/>
        <end position="49"/>
    </location>
</feature>
<evidence type="ECO:0000256" key="1">
    <source>
        <dbReference type="ARBA" id="ARBA00004141"/>
    </source>
</evidence>
<feature type="transmembrane region" description="Helical" evidence="13">
    <location>
        <begin position="433"/>
        <end position="456"/>
    </location>
</feature>
<keyword evidence="7 13" id="KW-0812">Transmembrane</keyword>
<dbReference type="InterPro" id="IPR003855">
    <property type="entry name" value="K+_transporter"/>
</dbReference>
<keyword evidence="18" id="KW-1185">Reference proteome</keyword>
<keyword evidence="5" id="KW-0997">Cell inner membrane</keyword>
<evidence type="ECO:0000313" key="17">
    <source>
        <dbReference type="EMBL" id="MEN3228189.1"/>
    </source>
</evidence>
<evidence type="ECO:0000256" key="2">
    <source>
        <dbReference type="ARBA" id="ARBA00007019"/>
    </source>
</evidence>
<evidence type="ECO:0000256" key="13">
    <source>
        <dbReference type="HAMAP-Rule" id="MF_01522"/>
    </source>
</evidence>
<evidence type="ECO:0000256" key="10">
    <source>
        <dbReference type="ARBA" id="ARBA00022989"/>
    </source>
</evidence>
<evidence type="ECO:0000259" key="15">
    <source>
        <dbReference type="Pfam" id="PF02705"/>
    </source>
</evidence>
<evidence type="ECO:0000256" key="12">
    <source>
        <dbReference type="ARBA" id="ARBA00023136"/>
    </source>
</evidence>
<evidence type="ECO:0000256" key="11">
    <source>
        <dbReference type="ARBA" id="ARBA00023065"/>
    </source>
</evidence>
<keyword evidence="6 13" id="KW-0633">Potassium transport</keyword>
<dbReference type="PANTHER" id="PTHR30540:SF79">
    <property type="entry name" value="LOW AFFINITY POTASSIUM TRANSPORT SYSTEM PROTEIN KUP"/>
    <property type="match status" value="1"/>
</dbReference>
<comment type="subcellular location">
    <subcellularLocation>
        <location evidence="13">Cell membrane</location>
        <topology evidence="13">Multi-pass membrane protein</topology>
    </subcellularLocation>
    <subcellularLocation>
        <location evidence="1">Membrane</location>
        <topology evidence="1">Multi-pass membrane protein</topology>
    </subcellularLocation>
</comment>
<protein>
    <recommendedName>
        <fullName evidence="13">Probable potassium transport system protein Kup</fullName>
    </recommendedName>
</protein>
<evidence type="ECO:0000313" key="18">
    <source>
        <dbReference type="Proteomes" id="UP001404845"/>
    </source>
</evidence>
<feature type="transmembrane region" description="Helical" evidence="13">
    <location>
        <begin position="465"/>
        <end position="487"/>
    </location>
</feature>
<reference evidence="17 18" key="1">
    <citation type="journal article" date="2023" name="PLoS ONE">
        <title>Complete genome assembly of Hawai'i environmental nontuberculous mycobacteria reveals unexpected co-isolation with methylobacteria.</title>
        <authorList>
            <person name="Hendrix J."/>
            <person name="Epperson L.E."/>
            <person name="Tong E.I."/>
            <person name="Chan Y.L."/>
            <person name="Hasan N.A."/>
            <person name="Dawrs S.N."/>
            <person name="Norton G.J."/>
            <person name="Virdi R."/>
            <person name="Crooks J.L."/>
            <person name="Chan E.D."/>
            <person name="Honda J.R."/>
            <person name="Strong M."/>
        </authorList>
    </citation>
    <scope>NUCLEOTIDE SEQUENCE [LARGE SCALE GENOMIC DNA]</scope>
    <source>
        <strain evidence="17 18">NJH_HI01</strain>
    </source>
</reference>
<evidence type="ECO:0000256" key="9">
    <source>
        <dbReference type="ARBA" id="ARBA00022958"/>
    </source>
</evidence>
<dbReference type="RefSeq" id="WP_183668078.1">
    <property type="nucleotide sequence ID" value="NZ_JACHOS010000008.1"/>
</dbReference>
<feature type="region of interest" description="Disordered" evidence="14">
    <location>
        <begin position="1"/>
        <end position="71"/>
    </location>
</feature>
<dbReference type="PANTHER" id="PTHR30540">
    <property type="entry name" value="OSMOTIC STRESS POTASSIUM TRANSPORTER"/>
    <property type="match status" value="1"/>
</dbReference>
<evidence type="ECO:0000259" key="16">
    <source>
        <dbReference type="Pfam" id="PF22776"/>
    </source>
</evidence>
<feature type="transmembrane region" description="Helical" evidence="13">
    <location>
        <begin position="205"/>
        <end position="227"/>
    </location>
</feature>
<evidence type="ECO:0000256" key="14">
    <source>
        <dbReference type="SAM" id="MobiDB-lite"/>
    </source>
</evidence>
<feature type="transmembrane region" description="Helical" evidence="13">
    <location>
        <begin position="316"/>
        <end position="339"/>
    </location>
</feature>
<dbReference type="Pfam" id="PF22776">
    <property type="entry name" value="K_trans_C"/>
    <property type="match status" value="1"/>
</dbReference>
<feature type="domain" description="K+ potassium transporter integral membrane" evidence="15">
    <location>
        <begin position="85"/>
        <end position="530"/>
    </location>
</feature>
<dbReference type="InterPro" id="IPR053951">
    <property type="entry name" value="K_trans_N"/>
</dbReference>
<feature type="domain" description="K+ potassium transporter C-terminal" evidence="16">
    <location>
        <begin position="545"/>
        <end position="692"/>
    </location>
</feature>
<keyword evidence="8 13" id="KW-0769">Symport</keyword>
<evidence type="ECO:0000256" key="5">
    <source>
        <dbReference type="ARBA" id="ARBA00022519"/>
    </source>
</evidence>
<organism evidence="17 18">
    <name type="scientific">Methylorubrum rhodesianum</name>
    <dbReference type="NCBI Taxonomy" id="29427"/>
    <lineage>
        <taxon>Bacteria</taxon>
        <taxon>Pseudomonadati</taxon>
        <taxon>Pseudomonadota</taxon>
        <taxon>Alphaproteobacteria</taxon>
        <taxon>Hyphomicrobiales</taxon>
        <taxon>Methylobacteriaceae</taxon>
        <taxon>Methylorubrum</taxon>
    </lineage>
</organism>
<dbReference type="EMBL" id="JAQYXL010000001">
    <property type="protein sequence ID" value="MEN3228189.1"/>
    <property type="molecule type" value="Genomic_DNA"/>
</dbReference>
<dbReference type="HAMAP" id="MF_01522">
    <property type="entry name" value="Kup"/>
    <property type="match status" value="1"/>
</dbReference>
<dbReference type="Pfam" id="PF02705">
    <property type="entry name" value="K_trans"/>
    <property type="match status" value="1"/>
</dbReference>
<feature type="transmembrane region" description="Helical" evidence="13">
    <location>
        <begin position="128"/>
        <end position="146"/>
    </location>
</feature>
<keyword evidence="12 13" id="KW-0472">Membrane</keyword>
<evidence type="ECO:0000256" key="4">
    <source>
        <dbReference type="ARBA" id="ARBA00022475"/>
    </source>
</evidence>
<sequence length="693" mass="73535">MTQPVSPSGVSPSGASPSGTGPSGEHSGAERSGAERSTAAAPPAASAPDRPAPGEGGPIAASAGAHDPTDAAAEGHAKAGFWALTIGSVGVVYGDIGTSPLYAFREALAPSRADGILLAEEVIGTASLIIWALLLIVTIKYVAILLRMDNNGEGGILSLMAQARHALGGSKVVFMLGLLGASLFYGDSVITPAISVLSAVEGLKLVTPAFDDYVLPITVVIILGLFAVQSHGTARVATFFGPAMVVWFLAMAAAALPHIAGNPGVLAAFNPWYAVHYLLGHGTGALVALGAVFLAVTGAEALFADLGHFGRRPIQVAWLGLVAPCLVLNYLGQTALVLAKPETTDPFYQLVPEWGLIPMVLLATLATVTASQAVITGAFSLSRQAIQLGMLPRMEIRHTSEAHSGQIYLPQINTLLGLGVVILAVTFRSSSALASAYGIAVTGTMLLTASMAYVVLWKVVRLSPLVAAAVIMPFIVLEFLFLLSNLLKLHEGGYVPLMLAGGLMLMMWTWVRGVTILFNKTRKTDVPLIELVGMLEKSTSYQRVKGTAVFLTSDPEIAPAALLHNMKHNKVIHEKNVVLTVETMDRPRATQAERVRIEPVGFGFYRVVMRFGFMETPNIPRTLTLLKREGFKFDIMSTSFFLSRRSIRPAAHSGMPLWQDRIFITLAKNANDATDFFQIPTGRVVEVGTQVTV</sequence>
<feature type="transmembrane region" description="Helical" evidence="13">
    <location>
        <begin position="493"/>
        <end position="511"/>
    </location>
</feature>
<keyword evidence="11 13" id="KW-0406">Ion transport</keyword>
<comment type="caution">
    <text evidence="17">The sequence shown here is derived from an EMBL/GenBank/DDBJ whole genome shotgun (WGS) entry which is preliminary data.</text>
</comment>